<organism evidence="1">
    <name type="scientific">Escherichia coli</name>
    <dbReference type="NCBI Taxonomy" id="562"/>
    <lineage>
        <taxon>Bacteria</taxon>
        <taxon>Pseudomonadati</taxon>
        <taxon>Pseudomonadota</taxon>
        <taxon>Gammaproteobacteria</taxon>
        <taxon>Enterobacterales</taxon>
        <taxon>Enterobacteriaceae</taxon>
        <taxon>Escherichia</taxon>
    </lineage>
</organism>
<proteinExistence type="predicted"/>
<reference evidence="3 4" key="2">
    <citation type="submission" date="2019-01" db="EMBL/GenBank/DDBJ databases">
        <title>Genomic analysis of febrile catheter-associated UTI E. coli isolates.</title>
        <authorList>
            <person name="Potter R."/>
            <person name="Zou Z."/>
            <person name="Henderson J."/>
            <person name="Dantas G."/>
        </authorList>
    </citation>
    <scope>NUCLEOTIDE SEQUENCE [LARGE SCALE GENOMIC DNA]</scope>
    <source>
        <strain evidence="3 4">29_CAASB</strain>
    </source>
</reference>
<name>A0A0A2RAW6_ECOLX</name>
<reference evidence="2 5" key="3">
    <citation type="journal article" date="2020" name="Int. J. Nanomedicine">
        <title>Consequences Of Long-Term Bacteria's Exposure To Silver Nanoformulations With Different PhysicoChemical Properties.</title>
        <authorList>
            <person name="Kedziora A."/>
            <person name="Wernecki M."/>
            <person name="Korzekwa K."/>
            <person name="Speruda M."/>
            <person name="Gerasymchuk Y."/>
            <person name="Lukowiak A."/>
            <person name="Bugla-Ploskonska G."/>
        </authorList>
    </citation>
    <scope>NUCLEOTIDE SEQUENCE [LARGE SCALE GENOMIC DNA]</scope>
    <source>
        <strain evidence="2 5">ATCC 11230</strain>
    </source>
</reference>
<gene>
    <name evidence="1" type="ORF">DNX30_25290</name>
    <name evidence="3" type="ORF">EPS76_11815</name>
    <name evidence="2" type="ORF">FPI65_28885</name>
</gene>
<evidence type="ECO:0000313" key="2">
    <source>
        <dbReference type="EMBL" id="NDR95176.1"/>
    </source>
</evidence>
<dbReference type="Proteomes" id="UP000885382">
    <property type="component" value="Unassembled WGS sequence"/>
</dbReference>
<evidence type="ECO:0000313" key="1">
    <source>
        <dbReference type="EMBL" id="MJL95993.1"/>
    </source>
</evidence>
<evidence type="ECO:0000313" key="3">
    <source>
        <dbReference type="EMBL" id="RXD16239.1"/>
    </source>
</evidence>
<evidence type="ECO:0000313" key="5">
    <source>
        <dbReference type="Proteomes" id="UP000471490"/>
    </source>
</evidence>
<evidence type="ECO:0000313" key="4">
    <source>
        <dbReference type="Proteomes" id="UP000288730"/>
    </source>
</evidence>
<dbReference type="Proteomes" id="UP000471490">
    <property type="component" value="Unassembled WGS sequence"/>
</dbReference>
<dbReference type="EMBL" id="SCJN01000077">
    <property type="protein sequence ID" value="RXD16239.1"/>
    <property type="molecule type" value="Genomic_DNA"/>
</dbReference>
<protein>
    <submittedName>
        <fullName evidence="1">Uncharacterized protein</fullName>
    </submittedName>
</protein>
<dbReference type="AlphaFoldDB" id="A0A0A2RAW6"/>
<sequence>MGTYVTNTGLMATYGGQFTLTMYLASEALCRVLACPVLVRTRHRWSAGSYCTRADTAWCYVRAALFT</sequence>
<dbReference type="EMBL" id="VLTB01000487">
    <property type="protein sequence ID" value="NDR95176.1"/>
    <property type="molecule type" value="Genomic_DNA"/>
</dbReference>
<reference evidence="1" key="1">
    <citation type="submission" date="2018-06" db="EMBL/GenBank/DDBJ databases">
        <authorList>
            <person name="Ashton P.M."/>
            <person name="Dallman T."/>
            <person name="Nair S."/>
            <person name="De Pinna E."/>
            <person name="Peters T."/>
            <person name="Grant K."/>
        </authorList>
    </citation>
    <scope>NUCLEOTIDE SEQUENCE [LARGE SCALE GENOMIC DNA]</scope>
    <source>
        <strain evidence="1">462023</strain>
    </source>
</reference>
<dbReference type="Proteomes" id="UP000288730">
    <property type="component" value="Unassembled WGS sequence"/>
</dbReference>
<accession>A0A0A2RAW6</accession>
<comment type="caution">
    <text evidence="1">The sequence shown here is derived from an EMBL/GenBank/DDBJ whole genome shotgun (WGS) entry which is preliminary data.</text>
</comment>
<dbReference type="EMBL" id="RTJF01000049">
    <property type="protein sequence ID" value="MJL95993.1"/>
    <property type="molecule type" value="Genomic_DNA"/>
</dbReference>